<evidence type="ECO:0000256" key="3">
    <source>
        <dbReference type="ARBA" id="ARBA00023239"/>
    </source>
</evidence>
<comment type="subcellular location">
    <subcellularLocation>
        <location evidence="6">Cytoplasm</location>
    </subcellularLocation>
</comment>
<dbReference type="InterPro" id="IPR013785">
    <property type="entry name" value="Aldolase_TIM"/>
</dbReference>
<feature type="active site" description="Proton donor/acceptor" evidence="6">
    <location>
        <position position="92"/>
    </location>
</feature>
<dbReference type="EMBL" id="DQVM01000117">
    <property type="protein sequence ID" value="HIQ30143.1"/>
    <property type="molecule type" value="Genomic_DNA"/>
</dbReference>
<dbReference type="PANTHER" id="PTHR10889:SF1">
    <property type="entry name" value="DEOXYRIBOSE-PHOSPHATE ALDOLASE"/>
    <property type="match status" value="1"/>
</dbReference>
<dbReference type="GO" id="GO:0004139">
    <property type="term" value="F:deoxyribose-phosphate aldolase activity"/>
    <property type="evidence" value="ECO:0007669"/>
    <property type="project" value="UniProtKB-UniRule"/>
</dbReference>
<keyword evidence="2 6" id="KW-0963">Cytoplasm</keyword>
<dbReference type="PIRSF" id="PIRSF001357">
    <property type="entry name" value="DeoC"/>
    <property type="match status" value="1"/>
</dbReference>
<dbReference type="CDD" id="cd00959">
    <property type="entry name" value="DeoC"/>
    <property type="match status" value="1"/>
</dbReference>
<organism evidence="7 8">
    <name type="scientific">Caldiarchaeum subterraneum</name>
    <dbReference type="NCBI Taxonomy" id="311458"/>
    <lineage>
        <taxon>Archaea</taxon>
        <taxon>Nitrososphaerota</taxon>
        <taxon>Candidatus Caldarchaeales</taxon>
        <taxon>Candidatus Caldarchaeaceae</taxon>
        <taxon>Candidatus Caldarchaeum</taxon>
    </lineage>
</organism>
<dbReference type="InterPro" id="IPR002915">
    <property type="entry name" value="DeoC/FbaB/LacD_aldolase"/>
</dbReference>
<evidence type="ECO:0000313" key="7">
    <source>
        <dbReference type="EMBL" id="HIQ30143.1"/>
    </source>
</evidence>
<dbReference type="AlphaFoldDB" id="A0A832ZWH7"/>
<comment type="similarity">
    <text evidence="1 6">Belongs to the DeoC/FbaB aldolase family. DeoC type 1 subfamily.</text>
</comment>
<dbReference type="GO" id="GO:0005737">
    <property type="term" value="C:cytoplasm"/>
    <property type="evidence" value="ECO:0007669"/>
    <property type="project" value="UniProtKB-SubCell"/>
</dbReference>
<comment type="catalytic activity">
    <reaction evidence="5 6">
        <text>2-deoxy-D-ribose 5-phosphate = D-glyceraldehyde 3-phosphate + acetaldehyde</text>
        <dbReference type="Rhea" id="RHEA:12821"/>
        <dbReference type="ChEBI" id="CHEBI:15343"/>
        <dbReference type="ChEBI" id="CHEBI:59776"/>
        <dbReference type="ChEBI" id="CHEBI:62877"/>
        <dbReference type="EC" id="4.1.2.4"/>
    </reaction>
</comment>
<sequence length="223" mass="23702">MREDEVAKLIDHTNLKPTATTGDITNLCNEARRYGFAAVCVNPYYVELASKLLEGSGVKVCSVVGFPLGATLKHVKATEATHVLEKGASEVDMVMNISAFKSRRYGEVKSDIEAVVEVCKSFNALCKVIIECCYLDDGEKRKAAELVVDAGADFVKTSTGLGPGGATVEDVKLLKQAVEGRAYVKAAGGIRTLKDLLAMVEAGADRIGTSSGAKIAEELKAQK</sequence>
<comment type="pathway">
    <text evidence="6">Carbohydrate degradation; 2-deoxy-D-ribose 1-phosphate degradation; D-glyceraldehyde 3-phosphate and acetaldehyde from 2-deoxy-alpha-D-ribose 1-phosphate: step 2/2.</text>
</comment>
<dbReference type="Proteomes" id="UP000608579">
    <property type="component" value="Unassembled WGS sequence"/>
</dbReference>
<dbReference type="InterPro" id="IPR011343">
    <property type="entry name" value="DeoC"/>
</dbReference>
<feature type="active site" description="Schiff-base intermediate with acetaldehyde" evidence="6">
    <location>
        <position position="156"/>
    </location>
</feature>
<protein>
    <recommendedName>
        <fullName evidence="6">Deoxyribose-phosphate aldolase</fullName>
        <shortName evidence="6">DERA</shortName>
        <ecNumber evidence="6">4.1.2.4</ecNumber>
    </recommendedName>
    <alternativeName>
        <fullName evidence="6">2-deoxy-D-ribose 5-phosphate aldolase</fullName>
    </alternativeName>
    <alternativeName>
        <fullName evidence="6">Phosphodeoxyriboaldolase</fullName>
        <shortName evidence="6">Deoxyriboaldolase</shortName>
    </alternativeName>
</protein>
<evidence type="ECO:0000313" key="8">
    <source>
        <dbReference type="Proteomes" id="UP000608579"/>
    </source>
</evidence>
<dbReference type="GO" id="GO:0009264">
    <property type="term" value="P:deoxyribonucleotide catabolic process"/>
    <property type="evidence" value="ECO:0007669"/>
    <property type="project" value="UniProtKB-UniRule"/>
</dbReference>
<evidence type="ECO:0000256" key="5">
    <source>
        <dbReference type="ARBA" id="ARBA00048791"/>
    </source>
</evidence>
<dbReference type="GO" id="GO:0016052">
    <property type="term" value="P:carbohydrate catabolic process"/>
    <property type="evidence" value="ECO:0007669"/>
    <property type="project" value="TreeGrafter"/>
</dbReference>
<dbReference type="HAMAP" id="MF_00114">
    <property type="entry name" value="DeoC_type1"/>
    <property type="match status" value="1"/>
</dbReference>
<dbReference type="FunFam" id="3.20.20.70:FF:000044">
    <property type="entry name" value="Deoxyribose-phosphate aldolase"/>
    <property type="match status" value="1"/>
</dbReference>
<proteinExistence type="inferred from homology"/>
<reference evidence="7" key="1">
    <citation type="journal article" date="2020" name="ISME J.">
        <title>Gammaproteobacteria mediating utilization of methyl-, sulfur- and petroleum organic compounds in deep ocean hydrothermal plumes.</title>
        <authorList>
            <person name="Zhou Z."/>
            <person name="Liu Y."/>
            <person name="Pan J."/>
            <person name="Cron B.R."/>
            <person name="Toner B.M."/>
            <person name="Anantharaman K."/>
            <person name="Breier J.A."/>
            <person name="Dick G.J."/>
            <person name="Li M."/>
        </authorList>
    </citation>
    <scope>NUCLEOTIDE SEQUENCE</scope>
    <source>
        <strain evidence="7">SZUA-1515</strain>
    </source>
</reference>
<evidence type="ECO:0000256" key="1">
    <source>
        <dbReference type="ARBA" id="ARBA00010936"/>
    </source>
</evidence>
<comment type="caution">
    <text evidence="7">The sequence shown here is derived from an EMBL/GenBank/DDBJ whole genome shotgun (WGS) entry which is preliminary data.</text>
</comment>
<dbReference type="Pfam" id="PF01791">
    <property type="entry name" value="DeoC"/>
    <property type="match status" value="1"/>
</dbReference>
<dbReference type="PANTHER" id="PTHR10889">
    <property type="entry name" value="DEOXYRIBOSE-PHOSPHATE ALDOLASE"/>
    <property type="match status" value="1"/>
</dbReference>
<gene>
    <name evidence="6 7" type="primary">deoC</name>
    <name evidence="7" type="ORF">EYH45_06230</name>
</gene>
<dbReference type="SMART" id="SM01133">
    <property type="entry name" value="DeoC"/>
    <property type="match status" value="1"/>
</dbReference>
<dbReference type="NCBIfam" id="TIGR00126">
    <property type="entry name" value="deoC"/>
    <property type="match status" value="1"/>
</dbReference>
<dbReference type="EC" id="4.1.2.4" evidence="6"/>
<dbReference type="SUPFAM" id="SSF51569">
    <property type="entry name" value="Aldolase"/>
    <property type="match status" value="1"/>
</dbReference>
<dbReference type="Gene3D" id="3.20.20.70">
    <property type="entry name" value="Aldolase class I"/>
    <property type="match status" value="1"/>
</dbReference>
<dbReference type="GO" id="GO:0006018">
    <property type="term" value="P:2-deoxyribose 1-phosphate catabolic process"/>
    <property type="evidence" value="ECO:0007669"/>
    <property type="project" value="UniProtKB-UniRule"/>
</dbReference>
<evidence type="ECO:0000256" key="6">
    <source>
        <dbReference type="HAMAP-Rule" id="MF_00114"/>
    </source>
</evidence>
<keyword evidence="4 6" id="KW-0704">Schiff base</keyword>
<name>A0A832ZWH7_CALS0</name>
<dbReference type="InterPro" id="IPR028581">
    <property type="entry name" value="DeoC_typeI"/>
</dbReference>
<accession>A0A832ZWH7</accession>
<feature type="active site" description="Proton donor/acceptor" evidence="6">
    <location>
        <position position="185"/>
    </location>
</feature>
<keyword evidence="3 6" id="KW-0456">Lyase</keyword>
<evidence type="ECO:0000256" key="2">
    <source>
        <dbReference type="ARBA" id="ARBA00022490"/>
    </source>
</evidence>
<dbReference type="UniPathway" id="UPA00002">
    <property type="reaction ID" value="UER00468"/>
</dbReference>
<evidence type="ECO:0000256" key="4">
    <source>
        <dbReference type="ARBA" id="ARBA00023270"/>
    </source>
</evidence>
<comment type="function">
    <text evidence="6">Catalyzes a reversible aldol reaction between acetaldehyde and D-glyceraldehyde 3-phosphate to generate 2-deoxy-D-ribose 5-phosphate.</text>
</comment>